<name>A0A0G1DJT8_9BACT</name>
<dbReference type="STRING" id="1618578.UV74_C0008G0003"/>
<reference evidence="4 5" key="1">
    <citation type="journal article" date="2015" name="Nature">
        <title>rRNA introns, odd ribosomes, and small enigmatic genomes across a large radiation of phyla.</title>
        <authorList>
            <person name="Brown C.T."/>
            <person name="Hug L.A."/>
            <person name="Thomas B.C."/>
            <person name="Sharon I."/>
            <person name="Castelle C.J."/>
            <person name="Singh A."/>
            <person name="Wilkins M.J."/>
            <person name="Williams K.H."/>
            <person name="Banfield J.F."/>
        </authorList>
    </citation>
    <scope>NUCLEOTIDE SEQUENCE [LARGE SCALE GENOMIC DNA]</scope>
</reference>
<keyword evidence="2" id="KW-1133">Transmembrane helix</keyword>
<proteinExistence type="predicted"/>
<feature type="transmembrane region" description="Helical" evidence="2">
    <location>
        <begin position="268"/>
        <end position="296"/>
    </location>
</feature>
<feature type="region of interest" description="Disordered" evidence="1">
    <location>
        <begin position="526"/>
        <end position="555"/>
    </location>
</feature>
<keyword evidence="2" id="KW-0472">Membrane</keyword>
<evidence type="ECO:0000313" key="5">
    <source>
        <dbReference type="Proteomes" id="UP000034090"/>
    </source>
</evidence>
<feature type="transmembrane region" description="Helical" evidence="2">
    <location>
        <begin position="420"/>
        <end position="437"/>
    </location>
</feature>
<protein>
    <recommendedName>
        <fullName evidence="6">Type IV secretion system protein</fullName>
    </recommendedName>
</protein>
<feature type="transmembrane region" description="Helical" evidence="2">
    <location>
        <begin position="347"/>
        <end position="368"/>
    </location>
</feature>
<accession>A0A0G1DJT8</accession>
<keyword evidence="3" id="KW-0732">Signal</keyword>
<feature type="signal peptide" evidence="3">
    <location>
        <begin position="1"/>
        <end position="26"/>
    </location>
</feature>
<keyword evidence="2" id="KW-0812">Transmembrane</keyword>
<feature type="compositionally biased region" description="Gly residues" evidence="1">
    <location>
        <begin position="545"/>
        <end position="555"/>
    </location>
</feature>
<gene>
    <name evidence="4" type="ORF">UV74_C0008G0003</name>
</gene>
<comment type="caution">
    <text evidence="4">The sequence shown here is derived from an EMBL/GenBank/DDBJ whole genome shotgun (WGS) entry which is preliminary data.</text>
</comment>
<feature type="transmembrane region" description="Helical" evidence="2">
    <location>
        <begin position="227"/>
        <end position="247"/>
    </location>
</feature>
<organism evidence="4 5">
    <name type="scientific">Candidatus Woesebacteria bacterium GW2011_GWB1_43_14</name>
    <dbReference type="NCBI Taxonomy" id="1618578"/>
    <lineage>
        <taxon>Bacteria</taxon>
        <taxon>Candidatus Woeseibacteriota</taxon>
    </lineage>
</organism>
<feature type="transmembrane region" description="Helical" evidence="2">
    <location>
        <begin position="457"/>
        <end position="474"/>
    </location>
</feature>
<evidence type="ECO:0000256" key="2">
    <source>
        <dbReference type="SAM" id="Phobius"/>
    </source>
</evidence>
<feature type="transmembrane region" description="Helical" evidence="2">
    <location>
        <begin position="170"/>
        <end position="190"/>
    </location>
</feature>
<evidence type="ECO:0000256" key="3">
    <source>
        <dbReference type="SAM" id="SignalP"/>
    </source>
</evidence>
<dbReference type="AlphaFoldDB" id="A0A0G1DJT8"/>
<sequence length="555" mass="59328">MFKKLLAAFLLSIFLLTSIFPKGASAQTWYSQGPFEWYSKVYDAPPSEIFGERYTAAQVEWVIYSILTWPFTRILGPEITTCALSLSAATCLSQILSDAGTPSDLASLPKPKQESLLKLMFKDRELSGVTYVKGVVRKFHLIPQAEAQEGFGFTGALLPIQHMWRASRDVSYALFVLVALILAFMIMFRVKISPQVVITAQSALPKILIAVVLVTFSYAIAGFIIDLMYVVIGLISVLATNFFPVGLRPDSPAIFNMLTLGQPWSLNFQLGVVGLFIAYLLVFSIAAILVMAFSVSLIGSTIAALLVGILALSVAPLSMAIFFILFLIVFIILVWMFFKTLFMLFKAYAGVVLLTIFAPFQILIGVLVPSLGFGRWVRSFVANLAVFVVVGMLFLLAFIFVSQALLSISNAVFSGSIPDVIVRLIGGTVASGIGYLLGGVGSAGWPPLLNLGGSGDAAVAFLFLGVSFILFTLVPKAADMIQGLVSGRPFAYGSAIGEAFAPIGAIPGGARTATTIGEAYTKRFGTKLQPSPQAGRAPVPKTAGGATGSGGLERL</sequence>
<evidence type="ECO:0008006" key="6">
    <source>
        <dbReference type="Google" id="ProtNLM"/>
    </source>
</evidence>
<feature type="transmembrane region" description="Helical" evidence="2">
    <location>
        <begin position="302"/>
        <end position="335"/>
    </location>
</feature>
<dbReference type="EMBL" id="LCFQ01000008">
    <property type="protein sequence ID" value="KKS97852.1"/>
    <property type="molecule type" value="Genomic_DNA"/>
</dbReference>
<dbReference type="Proteomes" id="UP000034090">
    <property type="component" value="Unassembled WGS sequence"/>
</dbReference>
<feature type="transmembrane region" description="Helical" evidence="2">
    <location>
        <begin position="202"/>
        <end position="221"/>
    </location>
</feature>
<feature type="transmembrane region" description="Helical" evidence="2">
    <location>
        <begin position="380"/>
        <end position="408"/>
    </location>
</feature>
<evidence type="ECO:0000256" key="1">
    <source>
        <dbReference type="SAM" id="MobiDB-lite"/>
    </source>
</evidence>
<feature type="chain" id="PRO_5002536664" description="Type IV secretion system protein" evidence="3">
    <location>
        <begin position="27"/>
        <end position="555"/>
    </location>
</feature>
<evidence type="ECO:0000313" key="4">
    <source>
        <dbReference type="EMBL" id="KKS97852.1"/>
    </source>
</evidence>